<dbReference type="SUPFAM" id="SSF55174">
    <property type="entry name" value="Alpha-L RNA-binding motif"/>
    <property type="match status" value="1"/>
</dbReference>
<feature type="domain" description="RNA-binding S4" evidence="11">
    <location>
        <begin position="331"/>
        <end position="388"/>
    </location>
</feature>
<dbReference type="GO" id="GO:0004831">
    <property type="term" value="F:tyrosine-tRNA ligase activity"/>
    <property type="evidence" value="ECO:0007669"/>
    <property type="project" value="UniProtKB-UniRule"/>
</dbReference>
<evidence type="ECO:0000256" key="10">
    <source>
        <dbReference type="RuleBase" id="RU363036"/>
    </source>
</evidence>
<dbReference type="EMBL" id="LBVL01000003">
    <property type="protein sequence ID" value="KKQ85879.1"/>
    <property type="molecule type" value="Genomic_DNA"/>
</dbReference>
<evidence type="ECO:0000256" key="8">
    <source>
        <dbReference type="NCBIfam" id="TIGR00234"/>
    </source>
</evidence>
<dbReference type="GO" id="GO:0006437">
    <property type="term" value="P:tyrosyl-tRNA aminoacylation"/>
    <property type="evidence" value="ECO:0007669"/>
    <property type="project" value="UniProtKB-UniRule"/>
</dbReference>
<evidence type="ECO:0000256" key="4">
    <source>
        <dbReference type="ARBA" id="ARBA00022840"/>
    </source>
</evidence>
<dbReference type="Proteomes" id="UP000034081">
    <property type="component" value="Unassembled WGS sequence"/>
</dbReference>
<dbReference type="CDD" id="cd00805">
    <property type="entry name" value="TyrRS_core"/>
    <property type="match status" value="1"/>
</dbReference>
<keyword evidence="3 10" id="KW-0547">Nucleotide-binding</keyword>
<keyword evidence="6 10" id="KW-0030">Aminoacyl-tRNA synthetase</keyword>
<dbReference type="NCBIfam" id="TIGR00234">
    <property type="entry name" value="tyrS"/>
    <property type="match status" value="1"/>
</dbReference>
<evidence type="ECO:0000256" key="9">
    <source>
        <dbReference type="PROSITE-ProRule" id="PRU00182"/>
    </source>
</evidence>
<comment type="caution">
    <text evidence="12">The sequence shown here is derived from an EMBL/GenBank/DDBJ whole genome shotgun (WGS) entry which is preliminary data.</text>
</comment>
<dbReference type="Pfam" id="PF01479">
    <property type="entry name" value="S4"/>
    <property type="match status" value="1"/>
</dbReference>
<dbReference type="Gene3D" id="1.10.240.10">
    <property type="entry name" value="Tyrosyl-Transfer RNA Synthetase"/>
    <property type="match status" value="1"/>
</dbReference>
<gene>
    <name evidence="12" type="ORF">UT08_C0003G0042</name>
</gene>
<evidence type="ECO:0000256" key="7">
    <source>
        <dbReference type="ARBA" id="ARBA00048248"/>
    </source>
</evidence>
<dbReference type="SMART" id="SM00363">
    <property type="entry name" value="S4"/>
    <property type="match status" value="1"/>
</dbReference>
<dbReference type="InterPro" id="IPR024088">
    <property type="entry name" value="Tyr-tRNA-ligase_bac-type"/>
</dbReference>
<sequence length="388" mass="44158">MKDELEKLLNRGVDRIYPSKEAFEKVLRSGKKLKLYQGFDPSMPSLHLGNYVGALKLSQFQKLGHKVIFLVGDFTGMIGDPSDKLAVRKKLTREEVLQNSKIWKDQVSRMLDFDGPNPAEIKYNSDWLDKVTFKELIEITSNFTVQQMIERDMFQERIKNNTPIYLHEFLYPVSVAIDCVEMDVDLEIGGTDQTFNMLAGRTLMKALKNKDKYVLTTKLLVDKDGNKIGKTTGNALFLDSTPENFFAGIMSFPDEVIELGFELLTEFPLEGLKKQIDENPLNMKKRLAFKVVNIIWGKDDAKNSQEYFERTVQKGDLPKELDTLQVSNTETLLDAVAKYIGSKSEAKRLLQQKAIEVNEKVVTEPGLELKGGEVLKIGKKTFVKIKTK</sequence>
<evidence type="ECO:0000256" key="1">
    <source>
        <dbReference type="ARBA" id="ARBA00013160"/>
    </source>
</evidence>
<dbReference type="InterPro" id="IPR002305">
    <property type="entry name" value="aa-tRNA-synth_Ic"/>
</dbReference>
<organism evidence="12 13">
    <name type="scientific">Candidatus Woesebacteria bacterium GW2011_GWB1_38_8</name>
    <dbReference type="NCBI Taxonomy" id="1618570"/>
    <lineage>
        <taxon>Bacteria</taxon>
        <taxon>Candidatus Woeseibacteriota</taxon>
    </lineage>
</organism>
<evidence type="ECO:0000313" key="13">
    <source>
        <dbReference type="Proteomes" id="UP000034081"/>
    </source>
</evidence>
<keyword evidence="5 10" id="KW-0648">Protein biosynthesis</keyword>
<dbReference type="InterPro" id="IPR002307">
    <property type="entry name" value="Tyr-tRNA-ligase"/>
</dbReference>
<evidence type="ECO:0000259" key="11">
    <source>
        <dbReference type="SMART" id="SM00363"/>
    </source>
</evidence>
<comment type="catalytic activity">
    <reaction evidence="7">
        <text>tRNA(Tyr) + L-tyrosine + ATP = L-tyrosyl-tRNA(Tyr) + AMP + diphosphate + H(+)</text>
        <dbReference type="Rhea" id="RHEA:10220"/>
        <dbReference type="Rhea" id="RHEA-COMP:9706"/>
        <dbReference type="Rhea" id="RHEA-COMP:9707"/>
        <dbReference type="ChEBI" id="CHEBI:15378"/>
        <dbReference type="ChEBI" id="CHEBI:30616"/>
        <dbReference type="ChEBI" id="CHEBI:33019"/>
        <dbReference type="ChEBI" id="CHEBI:58315"/>
        <dbReference type="ChEBI" id="CHEBI:78442"/>
        <dbReference type="ChEBI" id="CHEBI:78536"/>
        <dbReference type="ChEBI" id="CHEBI:456215"/>
        <dbReference type="EC" id="6.1.1.1"/>
    </reaction>
</comment>
<evidence type="ECO:0000256" key="3">
    <source>
        <dbReference type="ARBA" id="ARBA00022741"/>
    </source>
</evidence>
<reference evidence="12 13" key="1">
    <citation type="journal article" date="2015" name="Nature">
        <title>rRNA introns, odd ribosomes, and small enigmatic genomes across a large radiation of phyla.</title>
        <authorList>
            <person name="Brown C.T."/>
            <person name="Hug L.A."/>
            <person name="Thomas B.C."/>
            <person name="Sharon I."/>
            <person name="Castelle C.J."/>
            <person name="Singh A."/>
            <person name="Wilkins M.J."/>
            <person name="Williams K.H."/>
            <person name="Banfield J.F."/>
        </authorList>
    </citation>
    <scope>NUCLEOTIDE SEQUENCE [LARGE SCALE GENOMIC DNA]</scope>
</reference>
<dbReference type="EC" id="6.1.1.1" evidence="1 8"/>
<dbReference type="STRING" id="1618570.UT08_C0003G0042"/>
<name>A0A0G0NIZ8_9BACT</name>
<keyword evidence="4 10" id="KW-0067">ATP-binding</keyword>
<dbReference type="PROSITE" id="PS50889">
    <property type="entry name" value="S4"/>
    <property type="match status" value="1"/>
</dbReference>
<dbReference type="Gene3D" id="3.10.290.10">
    <property type="entry name" value="RNA-binding S4 domain"/>
    <property type="match status" value="1"/>
</dbReference>
<dbReference type="PANTHER" id="PTHR11766:SF1">
    <property type="entry name" value="TYROSINE--TRNA LIGASE"/>
    <property type="match status" value="1"/>
</dbReference>
<dbReference type="GO" id="GO:0005524">
    <property type="term" value="F:ATP binding"/>
    <property type="evidence" value="ECO:0007669"/>
    <property type="project" value="UniProtKB-KW"/>
</dbReference>
<dbReference type="SUPFAM" id="SSF52374">
    <property type="entry name" value="Nucleotidylyl transferase"/>
    <property type="match status" value="1"/>
</dbReference>
<dbReference type="InterPro" id="IPR014729">
    <property type="entry name" value="Rossmann-like_a/b/a_fold"/>
</dbReference>
<dbReference type="AlphaFoldDB" id="A0A0G0NIZ8"/>
<comment type="similarity">
    <text evidence="10">Belongs to the class-I aminoacyl-tRNA synthetase family.</text>
</comment>
<dbReference type="GO" id="GO:0003723">
    <property type="term" value="F:RNA binding"/>
    <property type="evidence" value="ECO:0007669"/>
    <property type="project" value="UniProtKB-KW"/>
</dbReference>
<dbReference type="CDD" id="cd00165">
    <property type="entry name" value="S4"/>
    <property type="match status" value="1"/>
</dbReference>
<keyword evidence="9" id="KW-0694">RNA-binding</keyword>
<dbReference type="GO" id="GO:0005829">
    <property type="term" value="C:cytosol"/>
    <property type="evidence" value="ECO:0007669"/>
    <property type="project" value="TreeGrafter"/>
</dbReference>
<evidence type="ECO:0000256" key="5">
    <source>
        <dbReference type="ARBA" id="ARBA00022917"/>
    </source>
</evidence>
<protein>
    <recommendedName>
        <fullName evidence="1 8">Tyrosine--tRNA ligase</fullName>
        <ecNumber evidence="1 8">6.1.1.1</ecNumber>
    </recommendedName>
</protein>
<dbReference type="Pfam" id="PF00579">
    <property type="entry name" value="tRNA-synt_1b"/>
    <property type="match status" value="1"/>
</dbReference>
<dbReference type="InterPro" id="IPR036986">
    <property type="entry name" value="S4_RNA-bd_sf"/>
</dbReference>
<keyword evidence="2 10" id="KW-0436">Ligase</keyword>
<evidence type="ECO:0000313" key="12">
    <source>
        <dbReference type="EMBL" id="KKQ85879.1"/>
    </source>
</evidence>
<evidence type="ECO:0000256" key="2">
    <source>
        <dbReference type="ARBA" id="ARBA00022598"/>
    </source>
</evidence>
<dbReference type="InterPro" id="IPR002942">
    <property type="entry name" value="S4_RNA-bd"/>
</dbReference>
<dbReference type="PANTHER" id="PTHR11766">
    <property type="entry name" value="TYROSYL-TRNA SYNTHETASE"/>
    <property type="match status" value="1"/>
</dbReference>
<dbReference type="Gene3D" id="3.40.50.620">
    <property type="entry name" value="HUPs"/>
    <property type="match status" value="1"/>
</dbReference>
<proteinExistence type="inferred from homology"/>
<dbReference type="PATRIC" id="fig|1618570.3.peg.328"/>
<dbReference type="PRINTS" id="PR01040">
    <property type="entry name" value="TRNASYNTHTYR"/>
</dbReference>
<evidence type="ECO:0000256" key="6">
    <source>
        <dbReference type="ARBA" id="ARBA00023146"/>
    </source>
</evidence>
<accession>A0A0G0NIZ8</accession>